<evidence type="ECO:0000313" key="2">
    <source>
        <dbReference type="EMBL" id="GFH11350.1"/>
    </source>
</evidence>
<dbReference type="EMBL" id="BLLF01000395">
    <property type="protein sequence ID" value="GFH11350.1"/>
    <property type="molecule type" value="Genomic_DNA"/>
</dbReference>
<evidence type="ECO:0000313" key="3">
    <source>
        <dbReference type="Proteomes" id="UP000485058"/>
    </source>
</evidence>
<gene>
    <name evidence="2" type="ORF">HaLaN_06833</name>
</gene>
<proteinExistence type="predicted"/>
<comment type="caution">
    <text evidence="2">The sequence shown here is derived from an EMBL/GenBank/DDBJ whole genome shotgun (WGS) entry which is preliminary data.</text>
</comment>
<keyword evidence="1" id="KW-0472">Membrane</keyword>
<evidence type="ECO:0000256" key="1">
    <source>
        <dbReference type="SAM" id="Phobius"/>
    </source>
</evidence>
<keyword evidence="1" id="KW-1133">Transmembrane helix</keyword>
<reference evidence="2 3" key="1">
    <citation type="submission" date="2020-02" db="EMBL/GenBank/DDBJ databases">
        <title>Draft genome sequence of Haematococcus lacustris strain NIES-144.</title>
        <authorList>
            <person name="Morimoto D."/>
            <person name="Nakagawa S."/>
            <person name="Yoshida T."/>
            <person name="Sawayama S."/>
        </authorList>
    </citation>
    <scope>NUCLEOTIDE SEQUENCE [LARGE SCALE GENOMIC DNA]</scope>
    <source>
        <strain evidence="2 3">NIES-144</strain>
    </source>
</reference>
<organism evidence="2 3">
    <name type="scientific">Haematococcus lacustris</name>
    <name type="common">Green alga</name>
    <name type="synonym">Haematococcus pluvialis</name>
    <dbReference type="NCBI Taxonomy" id="44745"/>
    <lineage>
        <taxon>Eukaryota</taxon>
        <taxon>Viridiplantae</taxon>
        <taxon>Chlorophyta</taxon>
        <taxon>core chlorophytes</taxon>
        <taxon>Chlorophyceae</taxon>
        <taxon>CS clade</taxon>
        <taxon>Chlamydomonadales</taxon>
        <taxon>Haematococcaceae</taxon>
        <taxon>Haematococcus</taxon>
    </lineage>
</organism>
<dbReference type="AlphaFoldDB" id="A0A699YMW1"/>
<feature type="transmembrane region" description="Helical" evidence="1">
    <location>
        <begin position="82"/>
        <end position="102"/>
    </location>
</feature>
<keyword evidence="3" id="KW-1185">Reference proteome</keyword>
<name>A0A699YMW1_HAELA</name>
<sequence>MAAAGSSSLALLRWLTGHWFPSWQHLLRNRFFVAYLVVSAVVGCVVTYLYDDRRNTKVNTLIKVLLRVAGVGAIYLGTWTYFPASALLISVLLTSVTGGKIYRGMTSASQGVQLAVTATNRALRTPFTVGRVRFNSATTTYITPKGPGSTQRSAGLAAAFGAVADDAEHDVCDSLDVVEVNHLTPLHLKTPPPDPWPIFYK</sequence>
<protein>
    <submittedName>
        <fullName evidence="2">Uncharacterized protein</fullName>
    </submittedName>
</protein>
<keyword evidence="1" id="KW-0812">Transmembrane</keyword>
<feature type="transmembrane region" description="Helical" evidence="1">
    <location>
        <begin position="33"/>
        <end position="51"/>
    </location>
</feature>
<accession>A0A699YMW1</accession>
<dbReference type="Proteomes" id="UP000485058">
    <property type="component" value="Unassembled WGS sequence"/>
</dbReference>